<reference evidence="2 4" key="2">
    <citation type="journal article" date="2018" name="Syst. Appl. Microbiol.">
        <title>Characterization and high-quality draft genome sequence of Herbivorax saccincola A7, an anaerobic, alkaliphilic, thermophilic, cellulolytic, and xylanolytic bacterium.</title>
        <authorList>
            <person name="Aikawa S."/>
            <person name="Baramee S."/>
            <person name="Sermsathanaswadi J."/>
            <person name="Thianheng P."/>
            <person name="Tachaapaikoon C."/>
            <person name="Shikata A."/>
            <person name="Waeonukul R."/>
            <person name="Pason P."/>
            <person name="Ratanakhanokchai K."/>
            <person name="Kosugi A."/>
        </authorList>
    </citation>
    <scope>NUCLEOTIDE SEQUENCE [LARGE SCALE GENOMIC DNA]</scope>
    <source>
        <strain evidence="2 4">A7</strain>
    </source>
</reference>
<sequence>MDCNNLNKTLSGIMGNMDKKSLQDNLSKALDILKNSDANELAKQINSVCNSDTPDKQRLEKLNINTDAVKNINPSDLEKLINYIGSHGDEIKSKLKDVIK</sequence>
<dbReference type="OrthoDB" id="9913043at2"/>
<evidence type="ECO:0000313" key="3">
    <source>
        <dbReference type="Proteomes" id="UP000233534"/>
    </source>
</evidence>
<evidence type="ECO:0000313" key="2">
    <source>
        <dbReference type="EMBL" id="PQQ66982.1"/>
    </source>
</evidence>
<proteinExistence type="predicted"/>
<evidence type="ECO:0000313" key="4">
    <source>
        <dbReference type="Proteomes" id="UP000239720"/>
    </source>
</evidence>
<dbReference type="Proteomes" id="UP000239720">
    <property type="component" value="Unassembled WGS sequence"/>
</dbReference>
<organism evidence="1 3">
    <name type="scientific">Acetivibrio saccincola</name>
    <dbReference type="NCBI Taxonomy" id="1677857"/>
    <lineage>
        <taxon>Bacteria</taxon>
        <taxon>Bacillati</taxon>
        <taxon>Bacillota</taxon>
        <taxon>Clostridia</taxon>
        <taxon>Eubacteriales</taxon>
        <taxon>Oscillospiraceae</taxon>
        <taxon>Acetivibrio</taxon>
    </lineage>
</organism>
<gene>
    <name evidence="2" type="ORF">B9R14_09685</name>
    <name evidence="1" type="ORF">HVS_05130</name>
</gene>
<dbReference type="AlphaFoldDB" id="A0A2K9E0Q2"/>
<dbReference type="EMBL" id="NEMB01000003">
    <property type="protein sequence ID" value="PQQ66982.1"/>
    <property type="molecule type" value="Genomic_DNA"/>
</dbReference>
<evidence type="ECO:0000313" key="1">
    <source>
        <dbReference type="EMBL" id="AUG56959.1"/>
    </source>
</evidence>
<dbReference type="KEGG" id="hsc:HVS_05130"/>
<accession>A0A2K9E0Q2</accession>
<dbReference type="Proteomes" id="UP000233534">
    <property type="component" value="Chromosome"/>
</dbReference>
<protein>
    <submittedName>
        <fullName evidence="1">Uncharacterized protein</fullName>
    </submittedName>
</protein>
<reference evidence="1 3" key="1">
    <citation type="submission" date="2017-12" db="EMBL/GenBank/DDBJ databases">
        <title>Complete genome sequence of Herbivorax saccincola GGR1, a novel Cellulosome-producing hydrolytic bacterium in a thermophilic biogas plant, established by Illumina and Nanopore MinION sequencing.</title>
        <authorList>
            <person name="Pechtl A."/>
            <person name="Ruckert C."/>
            <person name="Koeck D.E."/>
            <person name="Maus I."/>
            <person name="Winkler A."/>
            <person name="Kalinowski J."/>
            <person name="Puhler A."/>
            <person name="Schwarz W.W."/>
            <person name="Zverlov V.V."/>
            <person name="Schluter A."/>
            <person name="Liebl W."/>
        </authorList>
    </citation>
    <scope>NUCLEOTIDE SEQUENCE [LARGE SCALE GENOMIC DNA]</scope>
    <source>
        <strain evidence="1">GGR1</strain>
        <strain evidence="3">SR1</strain>
    </source>
</reference>
<dbReference type="EMBL" id="CP025197">
    <property type="protein sequence ID" value="AUG56959.1"/>
    <property type="molecule type" value="Genomic_DNA"/>
</dbReference>
<dbReference type="RefSeq" id="WP_101299830.1">
    <property type="nucleotide sequence ID" value="NZ_CP025197.1"/>
</dbReference>
<name>A0A2K9E0Q2_9FIRM</name>
<keyword evidence="3" id="KW-1185">Reference proteome</keyword>